<reference evidence="2 3" key="1">
    <citation type="submission" date="2023-02" db="EMBL/GenBank/DDBJ databases">
        <title>LHISI_Scaffold_Assembly.</title>
        <authorList>
            <person name="Stuart O.P."/>
            <person name="Cleave R."/>
            <person name="Magrath M.J.L."/>
            <person name="Mikheyev A.S."/>
        </authorList>
    </citation>
    <scope>NUCLEOTIDE SEQUENCE [LARGE SCALE GENOMIC DNA]</scope>
    <source>
        <strain evidence="2">Daus_M_001</strain>
        <tissue evidence="2">Leg muscle</tissue>
    </source>
</reference>
<evidence type="ECO:0000313" key="2">
    <source>
        <dbReference type="EMBL" id="KAJ8888747.1"/>
    </source>
</evidence>
<name>A0ABQ9HWJ1_9NEOP</name>
<dbReference type="EMBL" id="JARBHB010000003">
    <property type="protein sequence ID" value="KAJ8888747.1"/>
    <property type="molecule type" value="Genomic_DNA"/>
</dbReference>
<keyword evidence="3" id="KW-1185">Reference proteome</keyword>
<dbReference type="Pfam" id="PF20700">
    <property type="entry name" value="Mutator"/>
    <property type="match status" value="1"/>
</dbReference>
<organism evidence="2 3">
    <name type="scientific">Dryococelus australis</name>
    <dbReference type="NCBI Taxonomy" id="614101"/>
    <lineage>
        <taxon>Eukaryota</taxon>
        <taxon>Metazoa</taxon>
        <taxon>Ecdysozoa</taxon>
        <taxon>Arthropoda</taxon>
        <taxon>Hexapoda</taxon>
        <taxon>Insecta</taxon>
        <taxon>Pterygota</taxon>
        <taxon>Neoptera</taxon>
        <taxon>Polyneoptera</taxon>
        <taxon>Phasmatodea</taxon>
        <taxon>Verophasmatodea</taxon>
        <taxon>Anareolatae</taxon>
        <taxon>Phasmatidae</taxon>
        <taxon>Eurycanthinae</taxon>
        <taxon>Dryococelus</taxon>
    </lineage>
</organism>
<evidence type="ECO:0000259" key="1">
    <source>
        <dbReference type="Pfam" id="PF20700"/>
    </source>
</evidence>
<dbReference type="Proteomes" id="UP001159363">
    <property type="component" value="Chromosome 3"/>
</dbReference>
<dbReference type="InterPro" id="IPR049012">
    <property type="entry name" value="Mutator_transp_dom"/>
</dbReference>
<evidence type="ECO:0000313" key="3">
    <source>
        <dbReference type="Proteomes" id="UP001159363"/>
    </source>
</evidence>
<proteinExistence type="predicted"/>
<sequence length="168" mass="19015">MELAIQKEVRPAREEGHVDEGKTWISVTVYGGWGKLSYGHGYNSNSGLACIIGAKTQKLPYIETKNKFRMYATGTLLEHPQDASVDILARNILCEKIPRLTSATLGAIRQNEGGEVEQLRTDLRNGPNHVFGSRSACRETYCTRKNTEETNFIQIWKRVVFRIRLSSR</sequence>
<protein>
    <recommendedName>
        <fullName evidence="1">Mutator-like transposase domain-containing protein</fullName>
    </recommendedName>
</protein>
<feature type="domain" description="Mutator-like transposase" evidence="1">
    <location>
        <begin position="8"/>
        <end position="68"/>
    </location>
</feature>
<gene>
    <name evidence="2" type="ORF">PR048_008239</name>
</gene>
<comment type="caution">
    <text evidence="2">The sequence shown here is derived from an EMBL/GenBank/DDBJ whole genome shotgun (WGS) entry which is preliminary data.</text>
</comment>
<accession>A0ABQ9HWJ1</accession>